<dbReference type="GO" id="GO:0005840">
    <property type="term" value="C:ribosome"/>
    <property type="evidence" value="ECO:0007669"/>
    <property type="project" value="UniProtKB-KW"/>
</dbReference>
<comment type="subunit">
    <text evidence="7">Part of the 30S ribosomal subunit. Interacts with proteins S7 and S18. Binds to IF-3.</text>
</comment>
<dbReference type="NCBIfam" id="TIGR03632">
    <property type="entry name" value="uS11_bact"/>
    <property type="match status" value="1"/>
</dbReference>
<dbReference type="InterPro" id="IPR001971">
    <property type="entry name" value="Ribosomal_uS11"/>
</dbReference>
<comment type="similarity">
    <text evidence="1 7 8">Belongs to the universal ribosomal protein uS11 family.</text>
</comment>
<dbReference type="GO" id="GO:0019843">
    <property type="term" value="F:rRNA binding"/>
    <property type="evidence" value="ECO:0007669"/>
    <property type="project" value="UniProtKB-UniRule"/>
</dbReference>
<organism evidence="10 11">
    <name type="scientific">Candidatus Kerfeldbacteria bacterium RIFOXYB2_FULL_38_14</name>
    <dbReference type="NCBI Taxonomy" id="1798547"/>
    <lineage>
        <taxon>Bacteria</taxon>
        <taxon>Candidatus Kerfeldiibacteriota</taxon>
    </lineage>
</organism>
<protein>
    <recommendedName>
        <fullName evidence="6 7">Small ribosomal subunit protein uS11</fullName>
    </recommendedName>
</protein>
<dbReference type="GO" id="GO:1990904">
    <property type="term" value="C:ribonucleoprotein complex"/>
    <property type="evidence" value="ECO:0007669"/>
    <property type="project" value="UniProtKB-KW"/>
</dbReference>
<dbReference type="Proteomes" id="UP000176420">
    <property type="component" value="Unassembled WGS sequence"/>
</dbReference>
<keyword evidence="2 7" id="KW-0699">rRNA-binding</keyword>
<dbReference type="Gene3D" id="3.30.420.80">
    <property type="entry name" value="Ribosomal protein S11"/>
    <property type="match status" value="1"/>
</dbReference>
<feature type="region of interest" description="Disordered" evidence="9">
    <location>
        <begin position="1"/>
        <end position="31"/>
    </location>
</feature>
<dbReference type="HAMAP" id="MF_01310">
    <property type="entry name" value="Ribosomal_uS11"/>
    <property type="match status" value="1"/>
</dbReference>
<comment type="caution">
    <text evidence="10">The sequence shown here is derived from an EMBL/GenBank/DDBJ whole genome shotgun (WGS) entry which is preliminary data.</text>
</comment>
<dbReference type="PROSITE" id="PS00054">
    <property type="entry name" value="RIBOSOMAL_S11"/>
    <property type="match status" value="1"/>
</dbReference>
<keyword evidence="3 7" id="KW-0694">RNA-binding</keyword>
<feature type="compositionally biased region" description="Basic residues" evidence="9">
    <location>
        <begin position="20"/>
        <end position="30"/>
    </location>
</feature>
<dbReference type="SUPFAM" id="SSF53137">
    <property type="entry name" value="Translational machinery components"/>
    <property type="match status" value="1"/>
</dbReference>
<keyword evidence="5 7" id="KW-0687">Ribonucleoprotein</keyword>
<name>A0A1G2BBI5_9BACT</name>
<evidence type="ECO:0000256" key="2">
    <source>
        <dbReference type="ARBA" id="ARBA00022730"/>
    </source>
</evidence>
<sequence length="144" mass="15637">MNNKESKKTASAKTADVSVKKKKKKSKKQHITSGRIYIHATYNNTIVNITDKNGNSLAQSSAGRCGFKGPKKATPYAAGMIVKDAGERVKDYGLKDVDVFVEGIGSGREGAIRAVNSQGFNMLSIRDITPTPHNGCRMKKPRKP</sequence>
<dbReference type="EMBL" id="MHKI01000026">
    <property type="protein sequence ID" value="OGY86066.1"/>
    <property type="molecule type" value="Genomic_DNA"/>
</dbReference>
<proteinExistence type="inferred from homology"/>
<evidence type="ECO:0000256" key="6">
    <source>
        <dbReference type="ARBA" id="ARBA00035160"/>
    </source>
</evidence>
<dbReference type="InterPro" id="IPR018102">
    <property type="entry name" value="Ribosomal_uS11_CS"/>
</dbReference>
<dbReference type="AlphaFoldDB" id="A0A1G2BBI5"/>
<gene>
    <name evidence="7" type="primary">rpsK</name>
    <name evidence="10" type="ORF">A2319_00600</name>
</gene>
<evidence type="ECO:0000313" key="11">
    <source>
        <dbReference type="Proteomes" id="UP000176420"/>
    </source>
</evidence>
<evidence type="ECO:0000256" key="9">
    <source>
        <dbReference type="SAM" id="MobiDB-lite"/>
    </source>
</evidence>
<dbReference type="PANTHER" id="PTHR11759">
    <property type="entry name" value="40S RIBOSOMAL PROTEIN S14/30S RIBOSOMAL PROTEIN S11"/>
    <property type="match status" value="1"/>
</dbReference>
<evidence type="ECO:0000313" key="10">
    <source>
        <dbReference type="EMBL" id="OGY86066.1"/>
    </source>
</evidence>
<accession>A0A1G2BBI5</accession>
<dbReference type="PIRSF" id="PIRSF002131">
    <property type="entry name" value="Ribosomal_S11"/>
    <property type="match status" value="1"/>
</dbReference>
<evidence type="ECO:0000256" key="5">
    <source>
        <dbReference type="ARBA" id="ARBA00023274"/>
    </source>
</evidence>
<evidence type="ECO:0000256" key="1">
    <source>
        <dbReference type="ARBA" id="ARBA00006194"/>
    </source>
</evidence>
<dbReference type="NCBIfam" id="NF003698">
    <property type="entry name" value="PRK05309.1"/>
    <property type="match status" value="1"/>
</dbReference>
<dbReference type="InterPro" id="IPR019981">
    <property type="entry name" value="Ribosomal_uS11_bac-type"/>
</dbReference>
<dbReference type="GO" id="GO:0006412">
    <property type="term" value="P:translation"/>
    <property type="evidence" value="ECO:0007669"/>
    <property type="project" value="UniProtKB-UniRule"/>
</dbReference>
<dbReference type="GO" id="GO:0003735">
    <property type="term" value="F:structural constituent of ribosome"/>
    <property type="evidence" value="ECO:0007669"/>
    <property type="project" value="InterPro"/>
</dbReference>
<dbReference type="InterPro" id="IPR036967">
    <property type="entry name" value="Ribosomal_uS11_sf"/>
</dbReference>
<evidence type="ECO:0000256" key="7">
    <source>
        <dbReference type="HAMAP-Rule" id="MF_01310"/>
    </source>
</evidence>
<keyword evidence="4 7" id="KW-0689">Ribosomal protein</keyword>
<evidence type="ECO:0000256" key="8">
    <source>
        <dbReference type="RuleBase" id="RU003629"/>
    </source>
</evidence>
<evidence type="ECO:0000256" key="4">
    <source>
        <dbReference type="ARBA" id="ARBA00022980"/>
    </source>
</evidence>
<reference evidence="10 11" key="1">
    <citation type="journal article" date="2016" name="Nat. Commun.">
        <title>Thousands of microbial genomes shed light on interconnected biogeochemical processes in an aquifer system.</title>
        <authorList>
            <person name="Anantharaman K."/>
            <person name="Brown C.T."/>
            <person name="Hug L.A."/>
            <person name="Sharon I."/>
            <person name="Castelle C.J."/>
            <person name="Probst A.J."/>
            <person name="Thomas B.C."/>
            <person name="Singh A."/>
            <person name="Wilkins M.J."/>
            <person name="Karaoz U."/>
            <person name="Brodie E.L."/>
            <person name="Williams K.H."/>
            <person name="Hubbard S.S."/>
            <person name="Banfield J.F."/>
        </authorList>
    </citation>
    <scope>NUCLEOTIDE SEQUENCE [LARGE SCALE GENOMIC DNA]</scope>
</reference>
<dbReference type="Pfam" id="PF00411">
    <property type="entry name" value="Ribosomal_S11"/>
    <property type="match status" value="1"/>
</dbReference>
<comment type="function">
    <text evidence="7">Located on the platform of the 30S subunit, it bridges several disparate RNA helices of the 16S rRNA. Forms part of the Shine-Dalgarno cleft in the 70S ribosome.</text>
</comment>
<evidence type="ECO:0000256" key="3">
    <source>
        <dbReference type="ARBA" id="ARBA00022884"/>
    </source>
</evidence>